<comment type="similarity">
    <text evidence="7">Belongs to the class-I aminoacyl-tRNA synthetase family. GluQ subfamily.</text>
</comment>
<dbReference type="NCBIfam" id="TIGR03838">
    <property type="entry name" value="queuosine_YadB"/>
    <property type="match status" value="1"/>
</dbReference>
<organism evidence="11 12">
    <name type="scientific">Bacterioplanoides pacificum</name>
    <dbReference type="NCBI Taxonomy" id="1171596"/>
    <lineage>
        <taxon>Bacteria</taxon>
        <taxon>Pseudomonadati</taxon>
        <taxon>Pseudomonadota</taxon>
        <taxon>Gammaproteobacteria</taxon>
        <taxon>Oceanospirillales</taxon>
        <taxon>Oceanospirillaceae</taxon>
        <taxon>Bacterioplanoides</taxon>
    </lineage>
</organism>
<feature type="short sequence motif" description="'HIGH' region" evidence="7">
    <location>
        <begin position="13"/>
        <end position="23"/>
    </location>
</feature>
<evidence type="ECO:0000256" key="2">
    <source>
        <dbReference type="ARBA" id="ARBA00022723"/>
    </source>
</evidence>
<keyword evidence="6 7" id="KW-0030">Aminoacyl-tRNA synthetase</keyword>
<evidence type="ECO:0000259" key="10">
    <source>
        <dbReference type="Pfam" id="PF00749"/>
    </source>
</evidence>
<dbReference type="RefSeq" id="WP_376864120.1">
    <property type="nucleotide sequence ID" value="NZ_JBHRYB010000001.1"/>
</dbReference>
<feature type="binding site" evidence="7">
    <location>
        <position position="191"/>
    </location>
    <ligand>
        <name>L-glutamate</name>
        <dbReference type="ChEBI" id="CHEBI:29985"/>
    </ligand>
</feature>
<evidence type="ECO:0000256" key="9">
    <source>
        <dbReference type="SAM" id="MobiDB-lite"/>
    </source>
</evidence>
<feature type="domain" description="Glutamyl/glutaminyl-tRNA synthetase class Ib catalytic" evidence="10">
    <location>
        <begin position="124"/>
        <end position="236"/>
    </location>
</feature>
<keyword evidence="12" id="KW-1185">Reference proteome</keyword>
<sequence>MSVTPAYTGRFAPSPTGALHFGSLLAALASYLDARSHQGRWLVRIEDLDPPREDPRAASQILHILEAYQLHWDGEVRYQSQRQPAYQQALEQLIEQQRAFPCACSRKQLAGRLHLGRCVVPAAQQQQQDFAWRFASGRGRCCFDDALQGHYCEQLEQHIGDFVVKRRDGPWSYQLAVVVDDADQQISHVVRGIDLIDSTIRQHCLQQALGYQQPHYAHIPVALEANGQKLSKQNLAQPLLPDDSGNTLWLALDWLQQAPPATLKNAGNQAVIDWAIDHWQLTALQGLRQQPAPAGRQRASNQLHPPG</sequence>
<evidence type="ECO:0000256" key="1">
    <source>
        <dbReference type="ARBA" id="ARBA00022598"/>
    </source>
</evidence>
<feature type="binding site" evidence="7">
    <location>
        <position position="46"/>
    </location>
    <ligand>
        <name>L-glutamate</name>
        <dbReference type="ChEBI" id="CHEBI:29985"/>
    </ligand>
</feature>
<keyword evidence="5 7" id="KW-0067">ATP-binding</keyword>
<evidence type="ECO:0000313" key="11">
    <source>
        <dbReference type="EMBL" id="MFC3678568.1"/>
    </source>
</evidence>
<dbReference type="SUPFAM" id="SSF52374">
    <property type="entry name" value="Nucleotidylyl transferase"/>
    <property type="match status" value="1"/>
</dbReference>
<accession>A0ABV7VR74</accession>
<dbReference type="InterPro" id="IPR022380">
    <property type="entry name" value="Glu-Q_tRNA(Asp)_Synthase"/>
</dbReference>
<name>A0ABV7VR74_9GAMM</name>
<dbReference type="InterPro" id="IPR049940">
    <property type="entry name" value="GluQ/Sye"/>
</dbReference>
<dbReference type="HAMAP" id="MF_01428">
    <property type="entry name" value="Glu_Q_tRNA_synth"/>
    <property type="match status" value="1"/>
</dbReference>
<evidence type="ECO:0000256" key="7">
    <source>
        <dbReference type="HAMAP-Rule" id="MF_01428"/>
    </source>
</evidence>
<dbReference type="Gene3D" id="3.90.800.10">
    <property type="entry name" value="Glutamyl-tRNA Synthetase, Domain 3"/>
    <property type="match status" value="1"/>
</dbReference>
<feature type="short sequence motif" description="'KMSKS' region" evidence="7">
    <location>
        <begin position="229"/>
        <end position="233"/>
    </location>
</feature>
<evidence type="ECO:0000256" key="3">
    <source>
        <dbReference type="ARBA" id="ARBA00022741"/>
    </source>
</evidence>
<feature type="region of interest" description="Disordered" evidence="9">
    <location>
        <begin position="288"/>
        <end position="307"/>
    </location>
</feature>
<dbReference type="PRINTS" id="PR00987">
    <property type="entry name" value="TRNASYNTHGLU"/>
</dbReference>
<evidence type="ECO:0000256" key="4">
    <source>
        <dbReference type="ARBA" id="ARBA00022833"/>
    </source>
</evidence>
<evidence type="ECO:0000313" key="12">
    <source>
        <dbReference type="Proteomes" id="UP001595722"/>
    </source>
</evidence>
<keyword evidence="4" id="KW-0862">Zinc</keyword>
<feature type="binding site" evidence="7">
    <location>
        <position position="232"/>
    </location>
    <ligand>
        <name>ATP</name>
        <dbReference type="ChEBI" id="CHEBI:30616"/>
    </ligand>
</feature>
<keyword evidence="1 7" id="KW-0436">Ligase</keyword>
<proteinExistence type="inferred from homology"/>
<dbReference type="EMBL" id="JBHRYB010000001">
    <property type="protein sequence ID" value="MFC3678568.1"/>
    <property type="molecule type" value="Genomic_DNA"/>
</dbReference>
<dbReference type="InterPro" id="IPR014729">
    <property type="entry name" value="Rossmann-like_a/b/a_fold"/>
</dbReference>
<feature type="binding site" evidence="7">
    <location>
        <position position="173"/>
    </location>
    <ligand>
        <name>L-glutamate</name>
        <dbReference type="ChEBI" id="CHEBI:29985"/>
    </ligand>
</feature>
<dbReference type="GO" id="GO:0016874">
    <property type="term" value="F:ligase activity"/>
    <property type="evidence" value="ECO:0007669"/>
    <property type="project" value="UniProtKB-KW"/>
</dbReference>
<keyword evidence="2" id="KW-0479">Metal-binding</keyword>
<feature type="compositionally biased region" description="Polar residues" evidence="9">
    <location>
        <begin position="298"/>
        <end position="307"/>
    </location>
</feature>
<dbReference type="Pfam" id="PF00749">
    <property type="entry name" value="tRNA-synt_1c"/>
    <property type="match status" value="2"/>
</dbReference>
<reference evidence="12" key="1">
    <citation type="journal article" date="2019" name="Int. J. Syst. Evol. Microbiol.">
        <title>The Global Catalogue of Microorganisms (GCM) 10K type strain sequencing project: providing services to taxonomists for standard genome sequencing and annotation.</title>
        <authorList>
            <consortium name="The Broad Institute Genomics Platform"/>
            <consortium name="The Broad Institute Genome Sequencing Center for Infectious Disease"/>
            <person name="Wu L."/>
            <person name="Ma J."/>
        </authorList>
    </citation>
    <scope>NUCLEOTIDE SEQUENCE [LARGE SCALE GENOMIC DNA]</scope>
    <source>
        <strain evidence="12">KCTC 42424</strain>
    </source>
</reference>
<dbReference type="EC" id="6.1.1.-" evidence="7"/>
<dbReference type="PANTHER" id="PTHR43311:SF1">
    <property type="entry name" value="GLUTAMYL-Q TRNA(ASP) SYNTHETASE"/>
    <property type="match status" value="1"/>
</dbReference>
<comment type="function">
    <text evidence="7">Catalyzes the tRNA-independent activation of glutamate in presence of ATP and the subsequent transfer of glutamate onto a tRNA(Asp). Glutamate is transferred on the 2-amino-5-(4,5-dihydroxy-2-cyclopenten-1-yl) moiety of the queuosine in the wobble position of the QUC anticodon.</text>
</comment>
<protein>
    <recommendedName>
        <fullName evidence="7">Glutamyl-Q tRNA(Asp) synthetase</fullName>
        <shortName evidence="7">Glu-Q-RSs</shortName>
        <ecNumber evidence="7">6.1.1.-</ecNumber>
    </recommendedName>
</protein>
<dbReference type="PANTHER" id="PTHR43311">
    <property type="entry name" value="GLUTAMATE--TRNA LIGASE"/>
    <property type="match status" value="1"/>
</dbReference>
<evidence type="ECO:0000256" key="6">
    <source>
        <dbReference type="ARBA" id="ARBA00023146"/>
    </source>
</evidence>
<gene>
    <name evidence="11" type="primary">gluQRS</name>
    <name evidence="7" type="synonym">gluQ</name>
    <name evidence="11" type="ORF">ACFOMG_00400</name>
</gene>
<evidence type="ECO:0000256" key="5">
    <source>
        <dbReference type="ARBA" id="ARBA00022840"/>
    </source>
</evidence>
<evidence type="ECO:0000256" key="8">
    <source>
        <dbReference type="RuleBase" id="RU363037"/>
    </source>
</evidence>
<comment type="caution">
    <text evidence="7">Lacks conserved residue(s) required for the propagation of feature annotation.</text>
</comment>
<feature type="binding site" evidence="7">
    <location>
        <begin position="10"/>
        <end position="14"/>
    </location>
    <ligand>
        <name>L-glutamate</name>
        <dbReference type="ChEBI" id="CHEBI:29985"/>
    </ligand>
</feature>
<keyword evidence="8" id="KW-0648">Protein biosynthesis</keyword>
<dbReference type="InterPro" id="IPR020058">
    <property type="entry name" value="Glu/Gln-tRNA-synth_Ib_cat-dom"/>
</dbReference>
<keyword evidence="3 7" id="KW-0547">Nucleotide-binding</keyword>
<dbReference type="Gene3D" id="3.40.50.620">
    <property type="entry name" value="HUPs"/>
    <property type="match status" value="1"/>
</dbReference>
<feature type="domain" description="Glutamyl/glutaminyl-tRNA synthetase class Ib catalytic" evidence="10">
    <location>
        <begin position="10"/>
        <end position="110"/>
    </location>
</feature>
<dbReference type="NCBIfam" id="NF004314">
    <property type="entry name" value="PRK05710.1-3"/>
    <property type="match status" value="1"/>
</dbReference>
<comment type="caution">
    <text evidence="11">The sequence shown here is derived from an EMBL/GenBank/DDBJ whole genome shotgun (WGS) entry which is preliminary data.</text>
</comment>
<dbReference type="InterPro" id="IPR000924">
    <property type="entry name" value="Glu/Gln-tRNA-synth"/>
</dbReference>
<dbReference type="Proteomes" id="UP001595722">
    <property type="component" value="Unassembled WGS sequence"/>
</dbReference>